<accession>A0ABW7JTT2</accession>
<comment type="caution">
    <text evidence="2">The sequence shown here is derived from an EMBL/GenBank/DDBJ whole genome shotgun (WGS) entry which is preliminary data.</text>
</comment>
<name>A0ABW7JTT2_9NOCA</name>
<feature type="region of interest" description="Disordered" evidence="1">
    <location>
        <begin position="132"/>
        <end position="156"/>
    </location>
</feature>
<reference evidence="2 3" key="1">
    <citation type="submission" date="2024-10" db="EMBL/GenBank/DDBJ databases">
        <authorList>
            <person name="Riesco R."/>
        </authorList>
    </citation>
    <scope>NUCLEOTIDE SEQUENCE [LARGE SCALE GENOMIC DNA]</scope>
    <source>
        <strain evidence="2 3">NCIMB 15449</strain>
    </source>
</reference>
<evidence type="ECO:0000313" key="3">
    <source>
        <dbReference type="Proteomes" id="UP001609175"/>
    </source>
</evidence>
<proteinExistence type="predicted"/>
<dbReference type="EMBL" id="JBIMSO010000069">
    <property type="protein sequence ID" value="MFH5211125.1"/>
    <property type="molecule type" value="Genomic_DNA"/>
</dbReference>
<evidence type="ECO:0000313" key="2">
    <source>
        <dbReference type="EMBL" id="MFH5211125.1"/>
    </source>
</evidence>
<gene>
    <name evidence="2" type="ORF">ACHIPZ_23370</name>
</gene>
<evidence type="ECO:0008006" key="4">
    <source>
        <dbReference type="Google" id="ProtNLM"/>
    </source>
</evidence>
<organism evidence="2 3">
    <name type="scientific">Antrihabitans spumae</name>
    <dbReference type="NCBI Taxonomy" id="3373370"/>
    <lineage>
        <taxon>Bacteria</taxon>
        <taxon>Bacillati</taxon>
        <taxon>Actinomycetota</taxon>
        <taxon>Actinomycetes</taxon>
        <taxon>Mycobacteriales</taxon>
        <taxon>Nocardiaceae</taxon>
        <taxon>Antrihabitans</taxon>
    </lineage>
</organism>
<dbReference type="Proteomes" id="UP001609175">
    <property type="component" value="Unassembled WGS sequence"/>
</dbReference>
<evidence type="ECO:0000256" key="1">
    <source>
        <dbReference type="SAM" id="MobiDB-lite"/>
    </source>
</evidence>
<sequence>MLDVAFVLATCAVIAGTAAVVVQWQRTEREVVTVAAVNLRLDGVIDENKRMAEAAADVADAVETTTAAVQLGTGIVQASHQAIASIPFEILNAIPATRDTSRIVRSIHDETAGGIYRAIFGANRALGNAFRDSVTPKQTPENPPKQLSGPDEDTTR</sequence>
<protein>
    <recommendedName>
        <fullName evidence="4">DUF948 domain-containing protein</fullName>
    </recommendedName>
</protein>
<dbReference type="RefSeq" id="WP_395117331.1">
    <property type="nucleotide sequence ID" value="NZ_JBIMSO010000069.1"/>
</dbReference>